<dbReference type="GO" id="GO:0016298">
    <property type="term" value="F:lipase activity"/>
    <property type="evidence" value="ECO:0007669"/>
    <property type="project" value="InterPro"/>
</dbReference>
<dbReference type="Pfam" id="PF00151">
    <property type="entry name" value="Lipase"/>
    <property type="match status" value="1"/>
</dbReference>
<accession>A0A8J2K746</accession>
<dbReference type="InterPro" id="IPR000734">
    <property type="entry name" value="TAG_lipase"/>
</dbReference>
<evidence type="ECO:0000256" key="2">
    <source>
        <dbReference type="SAM" id="Phobius"/>
    </source>
</evidence>
<proteinExistence type="inferred from homology"/>
<dbReference type="AlphaFoldDB" id="A0A8J2K746"/>
<name>A0A8J2K746_9HEXA</name>
<keyword evidence="5" id="KW-1185">Reference proteome</keyword>
<organism evidence="4 5">
    <name type="scientific">Allacma fusca</name>
    <dbReference type="NCBI Taxonomy" id="39272"/>
    <lineage>
        <taxon>Eukaryota</taxon>
        <taxon>Metazoa</taxon>
        <taxon>Ecdysozoa</taxon>
        <taxon>Arthropoda</taxon>
        <taxon>Hexapoda</taxon>
        <taxon>Collembola</taxon>
        <taxon>Symphypleona</taxon>
        <taxon>Sminthuridae</taxon>
        <taxon>Allacma</taxon>
    </lineage>
</organism>
<dbReference type="GO" id="GO:0017171">
    <property type="term" value="F:serine hydrolase activity"/>
    <property type="evidence" value="ECO:0007669"/>
    <property type="project" value="TreeGrafter"/>
</dbReference>
<gene>
    <name evidence="4" type="ORF">AFUS01_LOCUS18217</name>
</gene>
<evidence type="ECO:0000313" key="5">
    <source>
        <dbReference type="Proteomes" id="UP000708208"/>
    </source>
</evidence>
<keyword evidence="2" id="KW-0812">Transmembrane</keyword>
<dbReference type="GO" id="GO:0005615">
    <property type="term" value="C:extracellular space"/>
    <property type="evidence" value="ECO:0007669"/>
    <property type="project" value="TreeGrafter"/>
</dbReference>
<dbReference type="GO" id="GO:0016042">
    <property type="term" value="P:lipid catabolic process"/>
    <property type="evidence" value="ECO:0007669"/>
    <property type="project" value="TreeGrafter"/>
</dbReference>
<dbReference type="PANTHER" id="PTHR11610">
    <property type="entry name" value="LIPASE"/>
    <property type="match status" value="1"/>
</dbReference>
<evidence type="ECO:0000313" key="4">
    <source>
        <dbReference type="EMBL" id="CAG7729511.1"/>
    </source>
</evidence>
<comment type="caution">
    <text evidence="4">The sequence shown here is derived from an EMBL/GenBank/DDBJ whole genome shotgun (WGS) entry which is preliminary data.</text>
</comment>
<dbReference type="PANTHER" id="PTHR11610:SF173">
    <property type="entry name" value="LIPASE DOMAIN-CONTAINING PROTEIN-RELATED"/>
    <property type="match status" value="1"/>
</dbReference>
<feature type="transmembrane region" description="Helical" evidence="2">
    <location>
        <begin position="111"/>
        <end position="130"/>
    </location>
</feature>
<dbReference type="OrthoDB" id="199913at2759"/>
<evidence type="ECO:0000256" key="1">
    <source>
        <dbReference type="RuleBase" id="RU004262"/>
    </source>
</evidence>
<reference evidence="4" key="1">
    <citation type="submission" date="2021-06" db="EMBL/GenBank/DDBJ databases">
        <authorList>
            <person name="Hodson N. C."/>
            <person name="Mongue J. A."/>
            <person name="Jaron S. K."/>
        </authorList>
    </citation>
    <scope>NUCLEOTIDE SEQUENCE</scope>
</reference>
<feature type="transmembrane region" description="Helical" evidence="2">
    <location>
        <begin position="65"/>
        <end position="85"/>
    </location>
</feature>
<dbReference type="EMBL" id="CAJVCH010179475">
    <property type="protein sequence ID" value="CAG7729511.1"/>
    <property type="molecule type" value="Genomic_DNA"/>
</dbReference>
<keyword evidence="2" id="KW-1133">Transmembrane helix</keyword>
<dbReference type="Proteomes" id="UP000708208">
    <property type="component" value="Unassembled WGS sequence"/>
</dbReference>
<keyword evidence="2" id="KW-0472">Membrane</keyword>
<protein>
    <recommendedName>
        <fullName evidence="3">Lipase domain-containing protein</fullName>
    </recommendedName>
</protein>
<sequence length="261" mass="29365">MVFGDRHSVLNSGYNSSLPLTILMHGALSNSLTHTDVRVIKDAYVQTRYPTNVVMVDFGPLAQSGLPLLASPLSILTAFFSLFNARRISERVADMIIFLMRCQMLQGPKQVHLIGFSLSGALVGFVGKFIQQKTLRKIGRISGLDSIPYLALLDKSDADFVDMTHTRFGIIPPFIPPIVHAQFYINRGGPHQPNCPNLWPFVETYCSHSTANFYFAKSIRKKPVACRCTKKKNPDRRCYDKAIYGQYLSPQRRGNFCINMD</sequence>
<feature type="domain" description="Lipase" evidence="3">
    <location>
        <begin position="5"/>
        <end position="221"/>
    </location>
</feature>
<dbReference type="InterPro" id="IPR013818">
    <property type="entry name" value="Lipase"/>
</dbReference>
<evidence type="ECO:0000259" key="3">
    <source>
        <dbReference type="Pfam" id="PF00151"/>
    </source>
</evidence>
<comment type="similarity">
    <text evidence="1">Belongs to the AB hydrolase superfamily. Lipase family.</text>
</comment>